<dbReference type="RefSeq" id="WP_094606116.1">
    <property type="nucleotide sequence ID" value="NZ_CP155573.1"/>
</dbReference>
<keyword evidence="4" id="KW-0479">Metal-binding</keyword>
<evidence type="ECO:0000256" key="3">
    <source>
        <dbReference type="ARBA" id="ARBA00022691"/>
    </source>
</evidence>
<dbReference type="SFLD" id="SFLDG01387">
    <property type="entry name" value="BtrN-like_SPASM_domain_contain"/>
    <property type="match status" value="1"/>
</dbReference>
<dbReference type="InterPro" id="IPR058240">
    <property type="entry name" value="rSAM_sf"/>
</dbReference>
<dbReference type="Pfam" id="PF13186">
    <property type="entry name" value="SPASM"/>
    <property type="match status" value="1"/>
</dbReference>
<evidence type="ECO:0000313" key="8">
    <source>
        <dbReference type="EMBL" id="XFO64683.1"/>
    </source>
</evidence>
<dbReference type="InterPro" id="IPR023885">
    <property type="entry name" value="4Fe4S-binding_SPASM_dom"/>
</dbReference>
<keyword evidence="6" id="KW-0411">Iron-sulfur</keyword>
<evidence type="ECO:0000256" key="4">
    <source>
        <dbReference type="ARBA" id="ARBA00022723"/>
    </source>
</evidence>
<organism evidence="8 9">
    <name type="scientific">Sporomusa silvacetica DSM 10669</name>
    <dbReference type="NCBI Taxonomy" id="1123289"/>
    <lineage>
        <taxon>Bacteria</taxon>
        <taxon>Bacillati</taxon>
        <taxon>Bacillota</taxon>
        <taxon>Negativicutes</taxon>
        <taxon>Selenomonadales</taxon>
        <taxon>Sporomusaceae</taxon>
        <taxon>Sporomusa</taxon>
    </lineage>
</organism>
<dbReference type="PANTHER" id="PTHR11228:SF35">
    <property type="entry name" value="MOLYBDENUM COFACTOR BIOSYNTHESIS PROTEIN A-RELATED"/>
    <property type="match status" value="1"/>
</dbReference>
<dbReference type="PANTHER" id="PTHR11228">
    <property type="entry name" value="RADICAL SAM DOMAIN PROTEIN"/>
    <property type="match status" value="1"/>
</dbReference>
<reference evidence="8" key="1">
    <citation type="submission" date="2024-05" db="EMBL/GenBank/DDBJ databases">
        <title>Isolation and characterization of Sporomusa carbonis sp. nov., a carboxydotrophic hydrogenogen in the genus of Sporomusa isolated from a charcoal burning pile.</title>
        <authorList>
            <person name="Boeer T."/>
            <person name="Rosenbaum F."/>
            <person name="Eysell L."/>
            <person name="Mueller V."/>
            <person name="Daniel R."/>
            <person name="Poehlein A."/>
        </authorList>
    </citation>
    <scope>NUCLEOTIDE SEQUENCE [LARGE SCALE GENOMIC DNA]</scope>
    <source>
        <strain evidence="8">DSM 10669</strain>
    </source>
</reference>
<feature type="domain" description="Radical SAM core" evidence="7">
    <location>
        <begin position="21"/>
        <end position="259"/>
    </location>
</feature>
<evidence type="ECO:0000313" key="9">
    <source>
        <dbReference type="Proteomes" id="UP000216752"/>
    </source>
</evidence>
<evidence type="ECO:0000256" key="1">
    <source>
        <dbReference type="ARBA" id="ARBA00001966"/>
    </source>
</evidence>
<name>A0ABZ3IH36_9FIRM</name>
<evidence type="ECO:0000259" key="7">
    <source>
        <dbReference type="PROSITE" id="PS51918"/>
    </source>
</evidence>
<dbReference type="EMBL" id="CP155573">
    <property type="protein sequence ID" value="XFO64683.1"/>
    <property type="molecule type" value="Genomic_DNA"/>
</dbReference>
<dbReference type="SFLD" id="SFLDS00029">
    <property type="entry name" value="Radical_SAM"/>
    <property type="match status" value="1"/>
</dbReference>
<gene>
    <name evidence="8" type="primary">moaA_4</name>
    <name evidence="8" type="ORF">SPSIL_007860</name>
</gene>
<dbReference type="Pfam" id="PF04055">
    <property type="entry name" value="Radical_SAM"/>
    <property type="match status" value="1"/>
</dbReference>
<dbReference type="SUPFAM" id="SSF102114">
    <property type="entry name" value="Radical SAM enzymes"/>
    <property type="match status" value="1"/>
</dbReference>
<comment type="cofactor">
    <cofactor evidence="1">
        <name>[4Fe-4S] cluster</name>
        <dbReference type="ChEBI" id="CHEBI:49883"/>
    </cofactor>
</comment>
<keyword evidence="5" id="KW-0408">Iron</keyword>
<proteinExistence type="predicted"/>
<keyword evidence="9" id="KW-1185">Reference proteome</keyword>
<dbReference type="Proteomes" id="UP000216752">
    <property type="component" value="Chromosome"/>
</dbReference>
<dbReference type="Gene3D" id="3.20.20.70">
    <property type="entry name" value="Aldolase class I"/>
    <property type="match status" value="1"/>
</dbReference>
<dbReference type="InterPro" id="IPR034391">
    <property type="entry name" value="AdoMet-like_SPASM_containing"/>
</dbReference>
<evidence type="ECO:0000256" key="5">
    <source>
        <dbReference type="ARBA" id="ARBA00023004"/>
    </source>
</evidence>
<dbReference type="PROSITE" id="PS51918">
    <property type="entry name" value="RADICAL_SAM"/>
    <property type="match status" value="1"/>
</dbReference>
<dbReference type="InterPro" id="IPR050377">
    <property type="entry name" value="Radical_SAM_PqqE_MftC-like"/>
</dbReference>
<evidence type="ECO:0000256" key="2">
    <source>
        <dbReference type="ARBA" id="ARBA00022485"/>
    </source>
</evidence>
<dbReference type="SFLD" id="SFLDG01067">
    <property type="entry name" value="SPASM/twitch_domain_containing"/>
    <property type="match status" value="1"/>
</dbReference>
<protein>
    <submittedName>
        <fullName evidence="8">GTP 3',8-cyclase</fullName>
    </submittedName>
</protein>
<evidence type="ECO:0000256" key="6">
    <source>
        <dbReference type="ARBA" id="ARBA00023014"/>
    </source>
</evidence>
<dbReference type="CDD" id="cd21109">
    <property type="entry name" value="SPASM"/>
    <property type="match status" value="1"/>
</dbReference>
<keyword evidence="2" id="KW-0004">4Fe-4S</keyword>
<dbReference type="InterPro" id="IPR013785">
    <property type="entry name" value="Aldolase_TIM"/>
</dbReference>
<dbReference type="CDD" id="cd01335">
    <property type="entry name" value="Radical_SAM"/>
    <property type="match status" value="1"/>
</dbReference>
<keyword evidence="3" id="KW-0949">S-adenosyl-L-methionine</keyword>
<accession>A0ABZ3IH36</accession>
<dbReference type="InterPro" id="IPR007197">
    <property type="entry name" value="rSAM"/>
</dbReference>
<sequence>MAIIQPSFDNKRQNLRDIIPLSAPFHIGIEPTRFCNSKCFFCQHSTRGDADDLFVKKGQAIQHMNFELYKKIINDIMDFPEQPKKIQLAGMGEPILNPELGKMIRYLRSAGFTGRISTYTNGMALTPQIADELADSGLTSLQVSVYGIMAEDFKNLAGTSVDVDQYVENIRYMFEHKKSVQIRLKTTDDVVTTEAKRKAFFDMFDGVCDQIFVEHIINIPNQMGRVRVKARNITQYSEKVESYRAICPWMFYQSHINIDGDVFFCDILAKPKEYAIGNIKDSSFVSIWNGAQRNELLCTGLKCGQNTITQCIDCDDRFSMTAPEEYLDDCREELLERLQQQ</sequence>